<protein>
    <submittedName>
        <fullName evidence="2">Uncharacterized protein</fullName>
    </submittedName>
</protein>
<evidence type="ECO:0000313" key="2">
    <source>
        <dbReference type="EMBL" id="PBK58261.1"/>
    </source>
</evidence>
<organism evidence="2 3">
    <name type="scientific">Armillaria solidipes</name>
    <dbReference type="NCBI Taxonomy" id="1076256"/>
    <lineage>
        <taxon>Eukaryota</taxon>
        <taxon>Fungi</taxon>
        <taxon>Dikarya</taxon>
        <taxon>Basidiomycota</taxon>
        <taxon>Agaricomycotina</taxon>
        <taxon>Agaricomycetes</taxon>
        <taxon>Agaricomycetidae</taxon>
        <taxon>Agaricales</taxon>
        <taxon>Marasmiineae</taxon>
        <taxon>Physalacriaceae</taxon>
        <taxon>Armillaria</taxon>
    </lineage>
</organism>
<evidence type="ECO:0000256" key="1">
    <source>
        <dbReference type="SAM" id="MobiDB-lite"/>
    </source>
</evidence>
<feature type="region of interest" description="Disordered" evidence="1">
    <location>
        <begin position="33"/>
        <end position="84"/>
    </location>
</feature>
<dbReference type="EMBL" id="KZ293564">
    <property type="protein sequence ID" value="PBK58261.1"/>
    <property type="molecule type" value="Genomic_DNA"/>
</dbReference>
<accession>A0A2H3AH78</accession>
<name>A0A2H3AH78_9AGAR</name>
<dbReference type="Proteomes" id="UP000218334">
    <property type="component" value="Unassembled WGS sequence"/>
</dbReference>
<reference evidence="3" key="1">
    <citation type="journal article" date="2017" name="Nat. Ecol. Evol.">
        <title>Genome expansion and lineage-specific genetic innovations in the forest pathogenic fungi Armillaria.</title>
        <authorList>
            <person name="Sipos G."/>
            <person name="Prasanna A.N."/>
            <person name="Walter M.C."/>
            <person name="O'Connor E."/>
            <person name="Balint B."/>
            <person name="Krizsan K."/>
            <person name="Kiss B."/>
            <person name="Hess J."/>
            <person name="Varga T."/>
            <person name="Slot J."/>
            <person name="Riley R."/>
            <person name="Boka B."/>
            <person name="Rigling D."/>
            <person name="Barry K."/>
            <person name="Lee J."/>
            <person name="Mihaltcheva S."/>
            <person name="LaButti K."/>
            <person name="Lipzen A."/>
            <person name="Waldron R."/>
            <person name="Moloney N.M."/>
            <person name="Sperisen C."/>
            <person name="Kredics L."/>
            <person name="Vagvoelgyi C."/>
            <person name="Patrignani A."/>
            <person name="Fitzpatrick D."/>
            <person name="Nagy I."/>
            <person name="Doyle S."/>
            <person name="Anderson J.B."/>
            <person name="Grigoriev I.V."/>
            <person name="Gueldener U."/>
            <person name="Muensterkoetter M."/>
            <person name="Nagy L.G."/>
        </authorList>
    </citation>
    <scope>NUCLEOTIDE SEQUENCE [LARGE SCALE GENOMIC DNA]</scope>
    <source>
        <strain evidence="3">28-4</strain>
    </source>
</reference>
<proteinExistence type="predicted"/>
<evidence type="ECO:0000313" key="3">
    <source>
        <dbReference type="Proteomes" id="UP000218334"/>
    </source>
</evidence>
<feature type="region of interest" description="Disordered" evidence="1">
    <location>
        <begin position="106"/>
        <end position="127"/>
    </location>
</feature>
<feature type="compositionally biased region" description="Polar residues" evidence="1">
    <location>
        <begin position="72"/>
        <end position="84"/>
    </location>
</feature>
<feature type="compositionally biased region" description="Polar residues" evidence="1">
    <location>
        <begin position="45"/>
        <end position="60"/>
    </location>
</feature>
<sequence length="214" mass="23872">MSLQWPDFNASSHRELPPSISHCLSYRLLLPPPSRPSSPGRGSPCTTLTSILPGHNAQSRTRTRRKHPSPRAFSSTALAPNQTPGLYNEMPYRTWVSIYLSSRKHDPQKRKNGLNRGTRPLAHGRRGCAISTSSAQSRRRICSFSSVSSRTVLHTIPNRVRVPSMRPRRHTSTEIWLTDSRASPFHQPTNAPQAQVVPFLCPSFSLGCDPTMEA</sequence>
<dbReference type="AlphaFoldDB" id="A0A2H3AH78"/>
<gene>
    <name evidence="2" type="ORF">ARMSODRAFT_169215</name>
</gene>
<keyword evidence="3" id="KW-1185">Reference proteome</keyword>